<proteinExistence type="predicted"/>
<dbReference type="GO" id="GO:0006567">
    <property type="term" value="P:L-threonine catabolic process"/>
    <property type="evidence" value="ECO:0007669"/>
    <property type="project" value="TreeGrafter"/>
</dbReference>
<keyword evidence="3" id="KW-0456">Lyase</keyword>
<dbReference type="KEGG" id="nah:F5544_11130"/>
<evidence type="ECO:0000259" key="4">
    <source>
        <dbReference type="Pfam" id="PF00291"/>
    </source>
</evidence>
<dbReference type="Pfam" id="PF00291">
    <property type="entry name" value="PALP"/>
    <property type="match status" value="1"/>
</dbReference>
<dbReference type="EMBL" id="CP046172">
    <property type="protein sequence ID" value="QIS10120.1"/>
    <property type="molecule type" value="Genomic_DNA"/>
</dbReference>
<accession>A0A6G9YAH4</accession>
<dbReference type="InterPro" id="IPR001926">
    <property type="entry name" value="TrpB-like_PALP"/>
</dbReference>
<gene>
    <name evidence="5" type="ORF">F5544_11130</name>
</gene>
<evidence type="ECO:0000256" key="3">
    <source>
        <dbReference type="ARBA" id="ARBA00023239"/>
    </source>
</evidence>
<dbReference type="GO" id="GO:0006565">
    <property type="term" value="P:L-serine catabolic process"/>
    <property type="evidence" value="ECO:0007669"/>
    <property type="project" value="TreeGrafter"/>
</dbReference>
<sequence>MEATVLTRVGNQGGITDTVNSTIARPARVYRSDVRAARKRLGGRIRKTPVFHTTVRGPYGPVPVTLKLEYLQHGGTFKVRGSLNALLESADRADQVVIASDGNAGIAAALAAAVLGKACTVVVPESAPHTKVAAMWSHGAEVLWHGTTYAEASRYADELAVQRKALQLHAYDLPAVVAGVGVVGLELEEQVRGRPPVLLAVGGGGLLAGVAAALGRRQQVIGVEPEGIPTLHAALSADRPVEVGVSGITSDTLGANRIGEIALDVARRYGVRSLLVTDDAIAAARDYLWREFRIVVEYSGAAALAAIQSGVYVPAEGERPVVVLCGANTEVGVL</sequence>
<dbReference type="Gene3D" id="3.40.50.1100">
    <property type="match status" value="2"/>
</dbReference>
<feature type="domain" description="Tryptophan synthase beta chain-like PALP" evidence="4">
    <location>
        <begin position="45"/>
        <end position="326"/>
    </location>
</feature>
<dbReference type="GO" id="GO:0004794">
    <property type="term" value="F:threonine deaminase activity"/>
    <property type="evidence" value="ECO:0007669"/>
    <property type="project" value="TreeGrafter"/>
</dbReference>
<comment type="cofactor">
    <cofactor evidence="1">
        <name>pyridoxal 5'-phosphate</name>
        <dbReference type="ChEBI" id="CHEBI:597326"/>
    </cofactor>
</comment>
<organism evidence="5 6">
    <name type="scientific">Nocardia arthritidis</name>
    <dbReference type="NCBI Taxonomy" id="228602"/>
    <lineage>
        <taxon>Bacteria</taxon>
        <taxon>Bacillati</taxon>
        <taxon>Actinomycetota</taxon>
        <taxon>Actinomycetes</taxon>
        <taxon>Mycobacteriales</taxon>
        <taxon>Nocardiaceae</taxon>
        <taxon>Nocardia</taxon>
    </lineage>
</organism>
<dbReference type="NCBIfam" id="NF006094">
    <property type="entry name" value="PRK08246.1"/>
    <property type="match status" value="1"/>
</dbReference>
<protein>
    <submittedName>
        <fullName evidence="5">Pyridoxal-phosphate dependent enzyme</fullName>
    </submittedName>
</protein>
<dbReference type="PANTHER" id="PTHR48078:SF6">
    <property type="entry name" value="L-THREONINE DEHYDRATASE CATABOLIC TDCB"/>
    <property type="match status" value="1"/>
</dbReference>
<name>A0A6G9YAH4_9NOCA</name>
<dbReference type="AlphaFoldDB" id="A0A6G9YAH4"/>
<evidence type="ECO:0000313" key="6">
    <source>
        <dbReference type="Proteomes" id="UP000503540"/>
    </source>
</evidence>
<dbReference type="Proteomes" id="UP000503540">
    <property type="component" value="Chromosome"/>
</dbReference>
<keyword evidence="2" id="KW-0663">Pyridoxal phosphate</keyword>
<reference evidence="5 6" key="1">
    <citation type="journal article" date="2019" name="ACS Chem. Biol.">
        <title>Identification and Mobilization of a Cryptic Antibiotic Biosynthesis Gene Locus from a Human-Pathogenic Nocardia Isolate.</title>
        <authorList>
            <person name="Herisse M."/>
            <person name="Ishida K."/>
            <person name="Porter J.L."/>
            <person name="Howden B."/>
            <person name="Hertweck C."/>
            <person name="Stinear T.P."/>
            <person name="Pidot S.J."/>
        </authorList>
    </citation>
    <scope>NUCLEOTIDE SEQUENCE [LARGE SCALE GENOMIC DNA]</scope>
    <source>
        <strain evidence="5 6">AUSMDU00012717</strain>
    </source>
</reference>
<dbReference type="InterPro" id="IPR050147">
    <property type="entry name" value="Ser/Thr_Dehydratase"/>
</dbReference>
<dbReference type="GO" id="GO:0009097">
    <property type="term" value="P:isoleucine biosynthetic process"/>
    <property type="evidence" value="ECO:0007669"/>
    <property type="project" value="TreeGrafter"/>
</dbReference>
<evidence type="ECO:0000313" key="5">
    <source>
        <dbReference type="EMBL" id="QIS10120.1"/>
    </source>
</evidence>
<evidence type="ECO:0000256" key="2">
    <source>
        <dbReference type="ARBA" id="ARBA00022898"/>
    </source>
</evidence>
<evidence type="ECO:0000256" key="1">
    <source>
        <dbReference type="ARBA" id="ARBA00001933"/>
    </source>
</evidence>
<keyword evidence="6" id="KW-1185">Reference proteome</keyword>
<dbReference type="InterPro" id="IPR036052">
    <property type="entry name" value="TrpB-like_PALP_sf"/>
</dbReference>
<dbReference type="PANTHER" id="PTHR48078">
    <property type="entry name" value="THREONINE DEHYDRATASE, MITOCHONDRIAL-RELATED"/>
    <property type="match status" value="1"/>
</dbReference>
<dbReference type="SUPFAM" id="SSF53686">
    <property type="entry name" value="Tryptophan synthase beta subunit-like PLP-dependent enzymes"/>
    <property type="match status" value="1"/>
</dbReference>
<dbReference type="GO" id="GO:0003941">
    <property type="term" value="F:L-serine ammonia-lyase activity"/>
    <property type="evidence" value="ECO:0007669"/>
    <property type="project" value="TreeGrafter"/>
</dbReference>